<dbReference type="AlphaFoldDB" id="A0AAV3Z175"/>
<dbReference type="Proteomes" id="UP000735302">
    <property type="component" value="Unassembled WGS sequence"/>
</dbReference>
<protein>
    <submittedName>
        <fullName evidence="3">2',5'-phosphodiesterase 12</fullName>
    </submittedName>
</protein>
<evidence type="ECO:0000256" key="1">
    <source>
        <dbReference type="SAM" id="MobiDB-lite"/>
    </source>
</evidence>
<name>A0AAV3Z175_9GAST</name>
<proteinExistence type="predicted"/>
<dbReference type="InterPro" id="IPR050410">
    <property type="entry name" value="CCR4/nocturin_mRNA_transcr"/>
</dbReference>
<dbReference type="InterPro" id="IPR005135">
    <property type="entry name" value="Endo/exonuclease/phosphatase"/>
</dbReference>
<evidence type="ECO:0000259" key="2">
    <source>
        <dbReference type="Pfam" id="PF03372"/>
    </source>
</evidence>
<dbReference type="Gene3D" id="3.60.10.10">
    <property type="entry name" value="Endonuclease/exonuclease/phosphatase"/>
    <property type="match status" value="1"/>
</dbReference>
<feature type="compositionally biased region" description="Basic residues" evidence="1">
    <location>
        <begin position="64"/>
        <end position="74"/>
    </location>
</feature>
<gene>
    <name evidence="3" type="ORF">PoB_001608600</name>
</gene>
<keyword evidence="4" id="KW-1185">Reference proteome</keyword>
<dbReference type="GO" id="GO:0000175">
    <property type="term" value="F:3'-5'-RNA exonuclease activity"/>
    <property type="evidence" value="ECO:0007669"/>
    <property type="project" value="TreeGrafter"/>
</dbReference>
<feature type="region of interest" description="Disordered" evidence="1">
    <location>
        <begin position="63"/>
        <end position="82"/>
    </location>
</feature>
<dbReference type="SUPFAM" id="SSF56219">
    <property type="entry name" value="DNase I-like"/>
    <property type="match status" value="1"/>
</dbReference>
<organism evidence="3 4">
    <name type="scientific">Plakobranchus ocellatus</name>
    <dbReference type="NCBI Taxonomy" id="259542"/>
    <lineage>
        <taxon>Eukaryota</taxon>
        <taxon>Metazoa</taxon>
        <taxon>Spiralia</taxon>
        <taxon>Lophotrochozoa</taxon>
        <taxon>Mollusca</taxon>
        <taxon>Gastropoda</taxon>
        <taxon>Heterobranchia</taxon>
        <taxon>Euthyneura</taxon>
        <taxon>Panpulmonata</taxon>
        <taxon>Sacoglossa</taxon>
        <taxon>Placobranchoidea</taxon>
        <taxon>Plakobranchidae</taxon>
        <taxon>Plakobranchus</taxon>
    </lineage>
</organism>
<dbReference type="Pfam" id="PF03372">
    <property type="entry name" value="Exo_endo_phos"/>
    <property type="match status" value="1"/>
</dbReference>
<accession>A0AAV3Z175</accession>
<dbReference type="GO" id="GO:0000288">
    <property type="term" value="P:nuclear-transcribed mRNA catabolic process, deadenylation-dependent decay"/>
    <property type="evidence" value="ECO:0007669"/>
    <property type="project" value="TreeGrafter"/>
</dbReference>
<dbReference type="PANTHER" id="PTHR12121">
    <property type="entry name" value="CARBON CATABOLITE REPRESSOR PROTEIN 4"/>
    <property type="match status" value="1"/>
</dbReference>
<feature type="domain" description="Endonuclease/exonuclease/phosphatase" evidence="2">
    <location>
        <begin position="259"/>
        <end position="620"/>
    </location>
</feature>
<sequence length="630" mass="70755">MSSVSVKNYKDDERLYIDLQLTPTLSSASDTSADPISVKFSLNRLKNEELRLAIDRLRLNLSKKQSKKSKRKSKSNPATTKELDDCSEIPIEILHNGEVLELTVRNEKAWVDGAYLKVGEEKIPISYNLPGVNVEKLPSIIIEGCPLFPGVQAEFTTSDCCEFFWKTFDVNDLDKVKQQISREAVNLEGTTKSRSFTPQKDDVGKHVLLACIPKRDTISGKTVAVVSPSVVTEGPKHCPFENRQDHTRDHAEHGCFRALTYNLLADIYSQTEYAQEQLFDYCPPEALNMDYRKHLLLKEIVGYKADLLCFQEVDRHIFNSHLFPALSALRYTGLFKSKPGQSEGCASFIYNNKFRMIASQDIVLSEYVSSDPACADIWAEVCKVQPLREHTQDRSSILQVTIVENLEQPNHYVCLCNTHLYFHPLAGNVRLILAAAALRHIQSVCDAYQQEGKTTAMVFCGDFNSSPFSGVYQLMCSQMVPNDHADWLSGKSQLYSGVYQSMCSQMVPNDLADWLSGKSQLYSCLYQSMFSQMVPNDHADWLSGEKEQVLSTLELFQPKSIISACGVPPYTNFTAGFQGTLDYIFVDSDLLEVTKVVPLPSDEEVRANVAIPSSVFPSDHLALICDLRFS</sequence>
<reference evidence="3 4" key="1">
    <citation type="journal article" date="2021" name="Elife">
        <title>Chloroplast acquisition without the gene transfer in kleptoplastic sea slugs, Plakobranchus ocellatus.</title>
        <authorList>
            <person name="Maeda T."/>
            <person name="Takahashi S."/>
            <person name="Yoshida T."/>
            <person name="Shimamura S."/>
            <person name="Takaki Y."/>
            <person name="Nagai Y."/>
            <person name="Toyoda A."/>
            <person name="Suzuki Y."/>
            <person name="Arimoto A."/>
            <person name="Ishii H."/>
            <person name="Satoh N."/>
            <person name="Nishiyama T."/>
            <person name="Hasebe M."/>
            <person name="Maruyama T."/>
            <person name="Minagawa J."/>
            <person name="Obokata J."/>
            <person name="Shigenobu S."/>
        </authorList>
    </citation>
    <scope>NUCLEOTIDE SEQUENCE [LARGE SCALE GENOMIC DNA]</scope>
</reference>
<dbReference type="InterPro" id="IPR036691">
    <property type="entry name" value="Endo/exonu/phosph_ase_sf"/>
</dbReference>
<dbReference type="EMBL" id="BLXT01001944">
    <property type="protein sequence ID" value="GFN89580.1"/>
    <property type="molecule type" value="Genomic_DNA"/>
</dbReference>
<evidence type="ECO:0000313" key="4">
    <source>
        <dbReference type="Proteomes" id="UP000735302"/>
    </source>
</evidence>
<dbReference type="PANTHER" id="PTHR12121:SF37">
    <property type="entry name" value="2',5'-PHOSPHODIESTERASE 12"/>
    <property type="match status" value="1"/>
</dbReference>
<evidence type="ECO:0000313" key="3">
    <source>
        <dbReference type="EMBL" id="GFN89580.1"/>
    </source>
</evidence>
<comment type="caution">
    <text evidence="3">The sequence shown here is derived from an EMBL/GenBank/DDBJ whole genome shotgun (WGS) entry which is preliminary data.</text>
</comment>
<dbReference type="GO" id="GO:0005739">
    <property type="term" value="C:mitochondrion"/>
    <property type="evidence" value="ECO:0007669"/>
    <property type="project" value="TreeGrafter"/>
</dbReference>